<dbReference type="OrthoDB" id="3907302at2759"/>
<organism evidence="5 6">
    <name type="scientific">Wickerhamomyces mucosus</name>
    <dbReference type="NCBI Taxonomy" id="1378264"/>
    <lineage>
        <taxon>Eukaryota</taxon>
        <taxon>Fungi</taxon>
        <taxon>Dikarya</taxon>
        <taxon>Ascomycota</taxon>
        <taxon>Saccharomycotina</taxon>
        <taxon>Saccharomycetes</taxon>
        <taxon>Phaffomycetales</taxon>
        <taxon>Wickerhamomycetaceae</taxon>
        <taxon>Wickerhamomyces</taxon>
    </lineage>
</organism>
<keyword evidence="1" id="KW-0808">Transferase</keyword>
<keyword evidence="3" id="KW-0645">Protease</keyword>
<dbReference type="InterPro" id="IPR040234">
    <property type="entry name" value="QC/QCL"/>
</dbReference>
<dbReference type="SUPFAM" id="SSF53187">
    <property type="entry name" value="Zn-dependent exopeptidases"/>
    <property type="match status" value="1"/>
</dbReference>
<dbReference type="Pfam" id="PF04389">
    <property type="entry name" value="Peptidase_M28"/>
    <property type="match status" value="1"/>
</dbReference>
<feature type="signal peptide" evidence="3">
    <location>
        <begin position="1"/>
        <end position="19"/>
    </location>
</feature>
<reference evidence="5" key="1">
    <citation type="journal article" date="2021" name="Open Biol.">
        <title>Shared evolutionary footprints suggest mitochondrial oxidative damage underlies multiple complex I losses in fungi.</title>
        <authorList>
            <person name="Schikora-Tamarit M.A."/>
            <person name="Marcet-Houben M."/>
            <person name="Nosek J."/>
            <person name="Gabaldon T."/>
        </authorList>
    </citation>
    <scope>NUCLEOTIDE SEQUENCE</scope>
    <source>
        <strain evidence="5">CBS6341</strain>
    </source>
</reference>
<keyword evidence="3" id="KW-0862">Zinc</keyword>
<keyword evidence="3" id="KW-0732">Signal</keyword>
<sequence length="328" mass="38401">MLISLLIIQFTLFFQYRECYKQLSLQHLEKIIKNQQSLNLFNHFPHFNRTRVPGSKGSLYIRDYISDHFNQLNSKNQFKWVIEFDTFEERGYNFSNIIVTKSPTYGQDYLVIAAHYDTLIKPEGFVGAIDSAVSCSIMLDISKDIDGSLDIFFDQDDDLEMGIKFIFFDGEEAIEEWSPTDSIYGSRHLHSTYSTNELQSIELFVLLDLLGADSNFIPSYFPESHSSYNELSTIENRYSQISDIFAINDKNFDHIDETFRVKFGGYMEDDHLPFLRSGVPVLHLIPQQFPKNWHKIGDNFENIDFKAIQKWSILLKTFIYEYLDIEPQ</sequence>
<dbReference type="PANTHER" id="PTHR12283:SF6">
    <property type="entry name" value="GLUTAMINYL-PEPTIDE CYCLOTRANSFERASE-RELATED"/>
    <property type="match status" value="1"/>
</dbReference>
<dbReference type="GO" id="GO:0006508">
    <property type="term" value="P:proteolysis"/>
    <property type="evidence" value="ECO:0007669"/>
    <property type="project" value="UniProtKB-KW"/>
</dbReference>
<evidence type="ECO:0000256" key="3">
    <source>
        <dbReference type="RuleBase" id="RU361240"/>
    </source>
</evidence>
<keyword evidence="2" id="KW-0012">Acyltransferase</keyword>
<evidence type="ECO:0000259" key="4">
    <source>
        <dbReference type="Pfam" id="PF04389"/>
    </source>
</evidence>
<evidence type="ECO:0000313" key="5">
    <source>
        <dbReference type="EMBL" id="KAH3670275.1"/>
    </source>
</evidence>
<evidence type="ECO:0000313" key="6">
    <source>
        <dbReference type="Proteomes" id="UP000769528"/>
    </source>
</evidence>
<dbReference type="GO" id="GO:0016603">
    <property type="term" value="F:glutaminyl-peptide cyclotransferase activity"/>
    <property type="evidence" value="ECO:0007669"/>
    <property type="project" value="TreeGrafter"/>
</dbReference>
<keyword evidence="6" id="KW-1185">Reference proteome</keyword>
<dbReference type="InterPro" id="IPR007484">
    <property type="entry name" value="Peptidase_M28"/>
</dbReference>
<evidence type="ECO:0000256" key="1">
    <source>
        <dbReference type="ARBA" id="ARBA00022679"/>
    </source>
</evidence>
<proteinExistence type="inferred from homology"/>
<comment type="similarity">
    <text evidence="3">Belongs to the peptidase M28 family.</text>
</comment>
<dbReference type="GO" id="GO:0008233">
    <property type="term" value="F:peptidase activity"/>
    <property type="evidence" value="ECO:0007669"/>
    <property type="project" value="UniProtKB-KW"/>
</dbReference>
<accession>A0A9P8PEN7</accession>
<dbReference type="AlphaFoldDB" id="A0A9P8PEN7"/>
<dbReference type="EMBL" id="JAEUBF010001309">
    <property type="protein sequence ID" value="KAH3670275.1"/>
    <property type="molecule type" value="Genomic_DNA"/>
</dbReference>
<keyword evidence="3" id="KW-0378">Hydrolase</keyword>
<feature type="domain" description="Peptidase M28" evidence="4">
    <location>
        <begin position="96"/>
        <end position="315"/>
    </location>
</feature>
<protein>
    <recommendedName>
        <fullName evidence="3">Peptide hydrolase</fullName>
        <ecNumber evidence="3">3.4.-.-</ecNumber>
    </recommendedName>
</protein>
<dbReference type="GO" id="GO:0008270">
    <property type="term" value="F:zinc ion binding"/>
    <property type="evidence" value="ECO:0007669"/>
    <property type="project" value="TreeGrafter"/>
</dbReference>
<dbReference type="PANTHER" id="PTHR12283">
    <property type="entry name" value="GLUTAMINYL-PEPTIDE CYCLOTRANSFERASE"/>
    <property type="match status" value="1"/>
</dbReference>
<evidence type="ECO:0000256" key="2">
    <source>
        <dbReference type="ARBA" id="ARBA00023315"/>
    </source>
</evidence>
<name>A0A9P8PEN7_9ASCO</name>
<feature type="chain" id="PRO_5040540264" description="Peptide hydrolase" evidence="3">
    <location>
        <begin position="20"/>
        <end position="328"/>
    </location>
</feature>
<dbReference type="Proteomes" id="UP000769528">
    <property type="component" value="Unassembled WGS sequence"/>
</dbReference>
<dbReference type="Gene3D" id="3.40.630.10">
    <property type="entry name" value="Zn peptidases"/>
    <property type="match status" value="1"/>
</dbReference>
<gene>
    <name evidence="5" type="ORF">WICMUC_004928</name>
</gene>
<reference evidence="5" key="2">
    <citation type="submission" date="2021-01" db="EMBL/GenBank/DDBJ databases">
        <authorList>
            <person name="Schikora-Tamarit M.A."/>
        </authorList>
    </citation>
    <scope>NUCLEOTIDE SEQUENCE</scope>
    <source>
        <strain evidence="5">CBS6341</strain>
    </source>
</reference>
<keyword evidence="3" id="KW-0479">Metal-binding</keyword>
<comment type="caution">
    <text evidence="5">The sequence shown here is derived from an EMBL/GenBank/DDBJ whole genome shotgun (WGS) entry which is preliminary data.</text>
</comment>
<dbReference type="EC" id="3.4.-.-" evidence="3"/>